<dbReference type="Proteomes" id="UP000789901">
    <property type="component" value="Unassembled WGS sequence"/>
</dbReference>
<protein>
    <submittedName>
        <fullName evidence="1">20817_t:CDS:1</fullName>
    </submittedName>
</protein>
<sequence length="137" mass="16286">MNPQIKILKIQKRKLIKQDDFPKKKSKTFIESKMIKSTNEVKNVHFLTLQDFGSKQTSISKINFKLDVLQDYCLDRWNFYEPTPIFKTRVNYDFCEYLVDELDPLVHFLIVEGAKLKLCLNCVIKKKEFLFNSICQL</sequence>
<dbReference type="EMBL" id="CAJVQB010015535">
    <property type="protein sequence ID" value="CAG8775087.1"/>
    <property type="molecule type" value="Genomic_DNA"/>
</dbReference>
<proteinExistence type="predicted"/>
<evidence type="ECO:0000313" key="2">
    <source>
        <dbReference type="Proteomes" id="UP000789901"/>
    </source>
</evidence>
<gene>
    <name evidence="1" type="ORF">GMARGA_LOCUS18976</name>
</gene>
<evidence type="ECO:0000313" key="1">
    <source>
        <dbReference type="EMBL" id="CAG8775087.1"/>
    </source>
</evidence>
<comment type="caution">
    <text evidence="1">The sequence shown here is derived from an EMBL/GenBank/DDBJ whole genome shotgun (WGS) entry which is preliminary data.</text>
</comment>
<name>A0ABN7VIG1_GIGMA</name>
<accession>A0ABN7VIG1</accession>
<reference evidence="1 2" key="1">
    <citation type="submission" date="2021-06" db="EMBL/GenBank/DDBJ databases">
        <authorList>
            <person name="Kallberg Y."/>
            <person name="Tangrot J."/>
            <person name="Rosling A."/>
        </authorList>
    </citation>
    <scope>NUCLEOTIDE SEQUENCE [LARGE SCALE GENOMIC DNA]</scope>
    <source>
        <strain evidence="1 2">120-4 pot B 10/14</strain>
    </source>
</reference>
<keyword evidence="2" id="KW-1185">Reference proteome</keyword>
<organism evidence="1 2">
    <name type="scientific">Gigaspora margarita</name>
    <dbReference type="NCBI Taxonomy" id="4874"/>
    <lineage>
        <taxon>Eukaryota</taxon>
        <taxon>Fungi</taxon>
        <taxon>Fungi incertae sedis</taxon>
        <taxon>Mucoromycota</taxon>
        <taxon>Glomeromycotina</taxon>
        <taxon>Glomeromycetes</taxon>
        <taxon>Diversisporales</taxon>
        <taxon>Gigasporaceae</taxon>
        <taxon>Gigaspora</taxon>
    </lineage>
</organism>